<dbReference type="SMART" id="SM01264">
    <property type="entry name" value="M16C_associated"/>
    <property type="match status" value="1"/>
</dbReference>
<dbReference type="Pfam" id="PF05193">
    <property type="entry name" value="Peptidase_M16_C"/>
    <property type="match status" value="1"/>
</dbReference>
<accession>A0A2N5PD74</accession>
<protein>
    <submittedName>
        <fullName evidence="3">Peptidase M16</fullName>
    </submittedName>
</protein>
<dbReference type="GO" id="GO:0004222">
    <property type="term" value="F:metalloendopeptidase activity"/>
    <property type="evidence" value="ECO:0007669"/>
    <property type="project" value="TreeGrafter"/>
</dbReference>
<evidence type="ECO:0000313" key="3">
    <source>
        <dbReference type="EMBL" id="PLT73096.1"/>
    </source>
</evidence>
<dbReference type="PANTHER" id="PTHR43016:SF13">
    <property type="entry name" value="PRESEQUENCE PROTEASE, MITOCHONDRIAL"/>
    <property type="match status" value="1"/>
</dbReference>
<dbReference type="Pfam" id="PF08367">
    <property type="entry name" value="M16C_assoc"/>
    <property type="match status" value="1"/>
</dbReference>
<dbReference type="GO" id="GO:0016485">
    <property type="term" value="P:protein processing"/>
    <property type="evidence" value="ECO:0007669"/>
    <property type="project" value="TreeGrafter"/>
</dbReference>
<dbReference type="InterPro" id="IPR011249">
    <property type="entry name" value="Metalloenz_LuxS/M16"/>
</dbReference>
<dbReference type="FunFam" id="3.30.830.10:FF:000034">
    <property type="entry name" value="presequence protease 1, chloroplastic/mitochondrial"/>
    <property type="match status" value="1"/>
</dbReference>
<dbReference type="InterPro" id="IPR011765">
    <property type="entry name" value="Pept_M16_N"/>
</dbReference>
<dbReference type="AlphaFoldDB" id="A0A2N5PD74"/>
<keyword evidence="1" id="KW-0175">Coiled coil</keyword>
<organism evidence="3 4">
    <name type="scientific">Mediterraneibacter gnavus</name>
    <name type="common">Ruminococcus gnavus</name>
    <dbReference type="NCBI Taxonomy" id="33038"/>
    <lineage>
        <taxon>Bacteria</taxon>
        <taxon>Bacillati</taxon>
        <taxon>Bacillota</taxon>
        <taxon>Clostridia</taxon>
        <taxon>Lachnospirales</taxon>
        <taxon>Lachnospiraceae</taxon>
        <taxon>Mediterraneibacter</taxon>
    </lineage>
</organism>
<dbReference type="PANTHER" id="PTHR43016">
    <property type="entry name" value="PRESEQUENCE PROTEASE"/>
    <property type="match status" value="1"/>
</dbReference>
<dbReference type="InterPro" id="IPR007863">
    <property type="entry name" value="Peptidase_M16_C"/>
</dbReference>
<evidence type="ECO:0000313" key="4">
    <source>
        <dbReference type="Proteomes" id="UP000234891"/>
    </source>
</evidence>
<sequence>MSIYDLNAYEVIREEDLSDLKSKGILLKHKKSQAKILLFTNDDENKVFTIGFRTPAPDSTGVPHIMEHSVLCGSKNFPVKDPFVELVKGSLNTFLNAMTYPDKTLYPVASCNSKDFQNLMHVYMDAVFYPNIYEHDEIFRQEGWSYKLDTADGKLEYNGVVYNEMKGAFSSPEGVLDRVIQNSLFPDTSYANESGGDPDVIPELTYEQFLNFHRTYYHPSNSYIYLYGDMDMEEKLRWLDENYLSAFDAIEVDSEIKYQKPFEEIRELEMEYSISSEESEEDNTYLSYNKVIGTSLDEKLYLAFQILDYALLSAPGAPLKKALLDAGIGKDIMGSYDNGIYQPIFSIVSKNANRDQKEAFIRVIEETLQSIVKNGMDKKSLEAGINYHEFRFREADFGNYPKGLMYGLQIMDSWLYDENEPFMHMQAIPTFEYLKEQISTGYFEKLIQTYLLDNQHGSIVIVKPEKGRTARMDKELEEKLAAYKAGMSEEERNRLVAATKELEAYQESEDAPEDMAKIPVLNREDITEEIAPVYNTEKEIDGIKLVHHEIESNGIGYATLMFDLSGVSEELLPYTGILQSVLGIIDTNNYGYGELFNEINVHTGGIGTSLELYPDVTKAKEKDFRATFEIKGKALYPQMKILFAMMREILMESRLDDEKRLKEILAMLKSRLQMSFQSSGHTTSALRALSYGSPLSKFKDDTDGIGFYEVVRDIEEHFEEKKAELIQNLKQLSRQIFRVDNVMISYTSSEDGLAPMEAAFREIKDTLYPELDGEEIPCVLHGRKRNEGFKTSSKVQYVARVGNFIDHGAQYHGALQILKVILSYDYLWQNVRVKGGAYGCMSNFNRIGEGYLISYRDPNLKKTMEVYEGVVDYLKNFTVDERDMTKYIIGTISNIDRPMNPAAKGDRSMNLYMNHVSQEMIRTERSQILHAAQEDIRALAAVVEAMLKAEQICVIGSEEKIEEEKEMFLEVKTLF</sequence>
<feature type="domain" description="Peptidase M16C associated" evidence="2">
    <location>
        <begin position="462"/>
        <end position="714"/>
    </location>
</feature>
<dbReference type="GO" id="GO:0046872">
    <property type="term" value="F:metal ion binding"/>
    <property type="evidence" value="ECO:0007669"/>
    <property type="project" value="InterPro"/>
</dbReference>
<feature type="coiled-coil region" evidence="1">
    <location>
        <begin position="473"/>
        <end position="508"/>
    </location>
</feature>
<dbReference type="SUPFAM" id="SSF63411">
    <property type="entry name" value="LuxS/MPP-like metallohydrolase"/>
    <property type="match status" value="4"/>
</dbReference>
<dbReference type="Gene3D" id="3.30.830.10">
    <property type="entry name" value="Metalloenzyme, LuxS/M16 peptidase-like"/>
    <property type="match status" value="4"/>
</dbReference>
<name>A0A2N5PD74_MEDGN</name>
<reference evidence="3 4" key="1">
    <citation type="journal article" date="2017" name="Genome Med.">
        <title>A novel Ruminococcus gnavus clade enriched in inflammatory bowel disease patients.</title>
        <authorList>
            <person name="Hall A.B."/>
            <person name="Yassour M."/>
            <person name="Sauk J."/>
            <person name="Garner A."/>
            <person name="Jiang X."/>
            <person name="Arthur T."/>
            <person name="Lagoudas G.K."/>
            <person name="Vatanen T."/>
            <person name="Fornelos N."/>
            <person name="Wilson R."/>
            <person name="Bertha M."/>
            <person name="Cohen M."/>
            <person name="Garber J."/>
            <person name="Khalili H."/>
            <person name="Gevers D."/>
            <person name="Ananthakrishnan A.N."/>
            <person name="Kugathasan S."/>
            <person name="Lander E.S."/>
            <person name="Blainey P."/>
            <person name="Vlamakis H."/>
            <person name="Xavier R.J."/>
            <person name="Huttenhower C."/>
        </authorList>
    </citation>
    <scope>NUCLEOTIDE SEQUENCE [LARGE SCALE GENOMIC DNA]</scope>
    <source>
        <strain evidence="3 4">RJX1124</strain>
    </source>
</reference>
<dbReference type="InterPro" id="IPR013578">
    <property type="entry name" value="Peptidase_M16C_assoc"/>
</dbReference>
<dbReference type="RefSeq" id="WP_101870549.1">
    <property type="nucleotide sequence ID" value="NZ_NIHS01000009.1"/>
</dbReference>
<proteinExistence type="predicted"/>
<evidence type="ECO:0000256" key="1">
    <source>
        <dbReference type="SAM" id="Coils"/>
    </source>
</evidence>
<gene>
    <name evidence="3" type="ORF">CDL26_07185</name>
</gene>
<evidence type="ECO:0000259" key="2">
    <source>
        <dbReference type="SMART" id="SM01264"/>
    </source>
</evidence>
<dbReference type="InterPro" id="IPR055130">
    <property type="entry name" value="PreP_C"/>
</dbReference>
<dbReference type="Proteomes" id="UP000234891">
    <property type="component" value="Unassembled WGS sequence"/>
</dbReference>
<comment type="caution">
    <text evidence="3">The sequence shown here is derived from an EMBL/GenBank/DDBJ whole genome shotgun (WGS) entry which is preliminary data.</text>
</comment>
<dbReference type="Pfam" id="PF00675">
    <property type="entry name" value="Peptidase_M16"/>
    <property type="match status" value="1"/>
</dbReference>
<dbReference type="EMBL" id="NIHS01000009">
    <property type="protein sequence ID" value="PLT73096.1"/>
    <property type="molecule type" value="Genomic_DNA"/>
</dbReference>
<dbReference type="Pfam" id="PF22516">
    <property type="entry name" value="PreP_C"/>
    <property type="match status" value="1"/>
</dbReference>